<comment type="catalytic activity">
    <reaction evidence="1">
        <text>Hydrolysis of Pro-|-Xaa &gt;&gt; Ala-|-Xaa in oligopeptides.</text>
        <dbReference type="EC" id="3.4.21.26"/>
    </reaction>
</comment>
<evidence type="ECO:0000313" key="12">
    <source>
        <dbReference type="Proteomes" id="UP000009046"/>
    </source>
</evidence>
<evidence type="ECO:0000313" key="11">
    <source>
        <dbReference type="EnsemblMetazoa" id="PHUM507140-PA"/>
    </source>
</evidence>
<dbReference type="Pfam" id="PF02897">
    <property type="entry name" value="Peptidase_S9_N"/>
    <property type="match status" value="1"/>
</dbReference>
<evidence type="ECO:0000256" key="2">
    <source>
        <dbReference type="ARBA" id="ARBA00005228"/>
    </source>
</evidence>
<dbReference type="InterPro" id="IPR023302">
    <property type="entry name" value="Pept_S9A_N"/>
</dbReference>
<dbReference type="MEROPS" id="S09.001"/>
<evidence type="ECO:0000313" key="10">
    <source>
        <dbReference type="EMBL" id="EEB18260.1"/>
    </source>
</evidence>
<dbReference type="SUPFAM" id="SSF53474">
    <property type="entry name" value="alpha/beta-Hydrolases"/>
    <property type="match status" value="1"/>
</dbReference>
<dbReference type="FunCoup" id="E0VY04">
    <property type="interactions" value="1214"/>
</dbReference>
<dbReference type="OrthoDB" id="248387at2759"/>
<dbReference type="Gene3D" id="2.130.10.120">
    <property type="entry name" value="Prolyl oligopeptidase, N-terminal domain"/>
    <property type="match status" value="1"/>
</dbReference>
<dbReference type="PROSITE" id="PS00708">
    <property type="entry name" value="PRO_ENDOPEP_SER"/>
    <property type="match status" value="1"/>
</dbReference>
<reference evidence="10" key="2">
    <citation type="submission" date="2007-04" db="EMBL/GenBank/DDBJ databases">
        <title>The genome of the human body louse.</title>
        <authorList>
            <consortium name="The Human Body Louse Genome Consortium"/>
            <person name="Kirkness E."/>
            <person name="Walenz B."/>
            <person name="Hass B."/>
            <person name="Bruggner R."/>
            <person name="Strausberg R."/>
        </authorList>
    </citation>
    <scope>NUCLEOTIDE SEQUENCE</scope>
    <source>
        <strain evidence="10">USDA</strain>
    </source>
</reference>
<gene>
    <name evidence="11" type="primary">8232980</name>
    <name evidence="10" type="ORF">Phum_PHUM507140</name>
</gene>
<dbReference type="PANTHER" id="PTHR42881:SF2">
    <property type="entry name" value="PROLYL ENDOPEPTIDASE"/>
    <property type="match status" value="1"/>
</dbReference>
<dbReference type="KEGG" id="phu:Phum_PHUM507140"/>
<dbReference type="HOGENOM" id="CLU_011290_1_1_1"/>
<evidence type="ECO:0000256" key="1">
    <source>
        <dbReference type="ARBA" id="ARBA00001070"/>
    </source>
</evidence>
<dbReference type="Pfam" id="PF00326">
    <property type="entry name" value="Peptidase_S9"/>
    <property type="match status" value="1"/>
</dbReference>
<dbReference type="GO" id="GO:0005829">
    <property type="term" value="C:cytosol"/>
    <property type="evidence" value="ECO:0007669"/>
    <property type="project" value="TreeGrafter"/>
</dbReference>
<evidence type="ECO:0000256" key="4">
    <source>
        <dbReference type="ARBA" id="ARBA00022670"/>
    </source>
</evidence>
<evidence type="ECO:0000256" key="5">
    <source>
        <dbReference type="ARBA" id="ARBA00022801"/>
    </source>
</evidence>
<dbReference type="PRINTS" id="PR00862">
    <property type="entry name" value="PROLIGOPTASE"/>
</dbReference>
<sequence>MIEEEVIKYPEVKRDESIVDNYFGIKVGDPYRWLENPDSSETKNFIEKQNAITKNYFNKCPYRTAINNALKGLWDYPKYSCPFHEGSRYFYFKNSGLQNQSVLYTQKDLSAESKVFFDPNELSDDGTVAMSLFEFSEDGSTLAYGLSSKGSDWVTIHFKDVESNKKYSEELTRVKFSTISWTHDNKGIFYGMYPKSVQVKDNVLETVNDEHQKLYYHRLGTPQSEDILVLEFPDEPKFRISTNVSHCGRYLIIYLQKGCRDNLVYFCDLNKINHQISGKLPITEVVSNLEADYEYVTNTGSEFIFKTNKNASNYRLIKINFDNPKEDNWETLLKEHPSDVLDWVVAVNHNKLVVCYMHDVVDIIQYLELSDCKLLHTFDVGIGNIVGFSGKKKSSEIFFKMTNFLTPGIIYRCQLNDPELKTEIHQELKTEGFDREDYTTKQVFFTSKDGAQIPMFVVHKKSIKLDGSNPCLLYGYGGFNISIKPFFNVTFTVFMKHLNGVLAIPNIRGGGEYGEKWHNKGRFENKQNTFNDFISAAEYLIREKYTRSNLLTIKGDSNGGLLVAACTIQRPDLFGAVLCGAGVMDMLRFQKFTIGSAWVSDYGSSDVKDQFEYLYKYSPLHNVKIPTNGDVQYPALLVTTADRDDRVLPLHSLKFIAEVQHVLQNCPQQKNPLLIRIDTKAGHGSGKPTAKLASIEEATDVLCFVIQALSLKFHEK</sequence>
<evidence type="ECO:0000256" key="6">
    <source>
        <dbReference type="ARBA" id="ARBA00022825"/>
    </source>
</evidence>
<evidence type="ECO:0000256" key="3">
    <source>
        <dbReference type="ARBA" id="ARBA00016310"/>
    </source>
</evidence>
<dbReference type="eggNOG" id="KOG2237">
    <property type="taxonomic scope" value="Eukaryota"/>
</dbReference>
<feature type="domain" description="Peptidase S9A N-terminal" evidence="9">
    <location>
        <begin position="10"/>
        <end position="421"/>
    </location>
</feature>
<dbReference type="CTD" id="8232980"/>
<evidence type="ECO:0000256" key="7">
    <source>
        <dbReference type="RuleBase" id="RU368024"/>
    </source>
</evidence>
<dbReference type="RefSeq" id="XP_002430998.1">
    <property type="nucleotide sequence ID" value="XM_002430953.1"/>
</dbReference>
<comment type="similarity">
    <text evidence="2 7">Belongs to the peptidase S9A family.</text>
</comment>
<proteinExistence type="inferred from homology"/>
<dbReference type="PANTHER" id="PTHR42881">
    <property type="entry name" value="PROLYL ENDOPEPTIDASE"/>
    <property type="match status" value="1"/>
</dbReference>
<dbReference type="EC" id="3.4.21.-" evidence="7"/>
<dbReference type="EnsemblMetazoa" id="PHUM507140-RA">
    <property type="protein sequence ID" value="PHUM507140-PA"/>
    <property type="gene ID" value="PHUM507140"/>
</dbReference>
<dbReference type="OMA" id="LDPWFSH"/>
<accession>E0VY04</accession>
<keyword evidence="4 7" id="KW-0645">Protease</keyword>
<reference evidence="10" key="1">
    <citation type="submission" date="2007-04" db="EMBL/GenBank/DDBJ databases">
        <title>Annotation of Pediculus humanus corporis strain USDA.</title>
        <authorList>
            <person name="Kirkness E."/>
            <person name="Hannick L."/>
            <person name="Hass B."/>
            <person name="Bruggner R."/>
            <person name="Lawson D."/>
            <person name="Bidwell S."/>
            <person name="Joardar V."/>
            <person name="Caler E."/>
            <person name="Walenz B."/>
            <person name="Inman J."/>
            <person name="Schobel S."/>
            <person name="Galinsky K."/>
            <person name="Amedeo P."/>
            <person name="Strausberg R."/>
        </authorList>
    </citation>
    <scope>NUCLEOTIDE SEQUENCE</scope>
    <source>
        <strain evidence="10">USDA</strain>
    </source>
</reference>
<evidence type="ECO:0000259" key="8">
    <source>
        <dbReference type="Pfam" id="PF00326"/>
    </source>
</evidence>
<dbReference type="SUPFAM" id="SSF50993">
    <property type="entry name" value="Peptidase/esterase 'gauge' domain"/>
    <property type="match status" value="1"/>
</dbReference>
<keyword evidence="12" id="KW-1185">Reference proteome</keyword>
<dbReference type="EMBL" id="DS235842">
    <property type="protein sequence ID" value="EEB18260.1"/>
    <property type="molecule type" value="Genomic_DNA"/>
</dbReference>
<dbReference type="InterPro" id="IPR002470">
    <property type="entry name" value="Peptidase_S9A"/>
</dbReference>
<dbReference type="InterPro" id="IPR051167">
    <property type="entry name" value="Prolyl_oligopep/macrocyclase"/>
</dbReference>
<name>E0VY04_PEDHC</name>
<dbReference type="Proteomes" id="UP000009046">
    <property type="component" value="Unassembled WGS sequence"/>
</dbReference>
<dbReference type="EMBL" id="AAZO01006170">
    <property type="status" value="NOT_ANNOTATED_CDS"/>
    <property type="molecule type" value="Genomic_DNA"/>
</dbReference>
<dbReference type="InParanoid" id="E0VY04"/>
<dbReference type="AlphaFoldDB" id="E0VY04"/>
<dbReference type="Gene3D" id="3.40.50.1820">
    <property type="entry name" value="alpha/beta hydrolase"/>
    <property type="match status" value="1"/>
</dbReference>
<keyword evidence="5 7" id="KW-0378">Hydrolase</keyword>
<dbReference type="InterPro" id="IPR029058">
    <property type="entry name" value="AB_hydrolase_fold"/>
</dbReference>
<dbReference type="GO" id="GO:0070012">
    <property type="term" value="F:oligopeptidase activity"/>
    <property type="evidence" value="ECO:0007669"/>
    <property type="project" value="TreeGrafter"/>
</dbReference>
<dbReference type="FunFam" id="3.40.50.1820:FF:000005">
    <property type="entry name" value="Prolyl endopeptidase"/>
    <property type="match status" value="1"/>
</dbReference>
<dbReference type="InterPro" id="IPR002471">
    <property type="entry name" value="Pept_S9_AS"/>
</dbReference>
<dbReference type="FunFam" id="2.130.10.120:FF:000001">
    <property type="entry name" value="Prolyl endopeptidase"/>
    <property type="match status" value="1"/>
</dbReference>
<dbReference type="InterPro" id="IPR001375">
    <property type="entry name" value="Peptidase_S9_cat"/>
</dbReference>
<dbReference type="VEuPathDB" id="VectorBase:PHUM507140"/>
<dbReference type="STRING" id="121224.E0VY04"/>
<protein>
    <recommendedName>
        <fullName evidence="3 7">Prolyl endopeptidase</fullName>
        <ecNumber evidence="7">3.4.21.-</ecNumber>
    </recommendedName>
</protein>
<dbReference type="GO" id="GO:0004252">
    <property type="term" value="F:serine-type endopeptidase activity"/>
    <property type="evidence" value="ECO:0007669"/>
    <property type="project" value="UniProtKB-UniRule"/>
</dbReference>
<dbReference type="GO" id="GO:0006508">
    <property type="term" value="P:proteolysis"/>
    <property type="evidence" value="ECO:0007669"/>
    <property type="project" value="UniProtKB-KW"/>
</dbReference>
<organism>
    <name type="scientific">Pediculus humanus subsp. corporis</name>
    <name type="common">Body louse</name>
    <dbReference type="NCBI Taxonomy" id="121224"/>
    <lineage>
        <taxon>Eukaryota</taxon>
        <taxon>Metazoa</taxon>
        <taxon>Ecdysozoa</taxon>
        <taxon>Arthropoda</taxon>
        <taxon>Hexapoda</taxon>
        <taxon>Insecta</taxon>
        <taxon>Pterygota</taxon>
        <taxon>Neoptera</taxon>
        <taxon>Paraneoptera</taxon>
        <taxon>Psocodea</taxon>
        <taxon>Troctomorpha</taxon>
        <taxon>Phthiraptera</taxon>
        <taxon>Anoplura</taxon>
        <taxon>Pediculidae</taxon>
        <taxon>Pediculus</taxon>
    </lineage>
</organism>
<dbReference type="GeneID" id="8232980"/>
<feature type="domain" description="Peptidase S9 prolyl oligopeptidase catalytic" evidence="8">
    <location>
        <begin position="493"/>
        <end position="698"/>
    </location>
</feature>
<evidence type="ECO:0000259" key="9">
    <source>
        <dbReference type="Pfam" id="PF02897"/>
    </source>
</evidence>
<keyword evidence="6 7" id="KW-0720">Serine protease</keyword>
<reference evidence="11" key="3">
    <citation type="submission" date="2021-02" db="UniProtKB">
        <authorList>
            <consortium name="EnsemblMetazoa"/>
        </authorList>
    </citation>
    <scope>IDENTIFICATION</scope>
    <source>
        <strain evidence="11">USDA</strain>
    </source>
</reference>